<proteinExistence type="predicted"/>
<dbReference type="Proteomes" id="UP000248916">
    <property type="component" value="Unassembled WGS sequence"/>
</dbReference>
<dbReference type="AlphaFoldDB" id="A0A2W7NC81"/>
<dbReference type="Pfam" id="PF03886">
    <property type="entry name" value="ABC_trans_aux"/>
    <property type="match status" value="1"/>
</dbReference>
<evidence type="ECO:0000313" key="3">
    <source>
        <dbReference type="EMBL" id="PZX17778.1"/>
    </source>
</evidence>
<name>A0A2W7NC81_9RHOB</name>
<sequence length="184" mass="19723">MTRSIALTTLLLLAACGSAPVRYDLPPEIATVQIPVSYGAIEVREVTLPRYASEENIYFEDASGGLVSNPGLLWADDPTRSFTEGLAFSLAAQTRARVAAEPWPFSDFPDARVDVRFSRALAGNDGYYRIAGQYFVAPVEGARADVARRFAIAEPYDALDLPSIAAAKGRAIGDLAALIARDGL</sequence>
<dbReference type="PROSITE" id="PS51257">
    <property type="entry name" value="PROKAR_LIPOPROTEIN"/>
    <property type="match status" value="1"/>
</dbReference>
<comment type="caution">
    <text evidence="3">The sequence shown here is derived from an EMBL/GenBank/DDBJ whole genome shotgun (WGS) entry which is preliminary data.</text>
</comment>
<protein>
    <recommendedName>
        <fullName evidence="2">ABC-type transport auxiliary lipoprotein component domain-containing protein</fullName>
    </recommendedName>
</protein>
<dbReference type="Gene3D" id="3.40.50.10610">
    <property type="entry name" value="ABC-type transport auxiliary lipoprotein component"/>
    <property type="match status" value="1"/>
</dbReference>
<dbReference type="EMBL" id="QKZL01000004">
    <property type="protein sequence ID" value="PZX17778.1"/>
    <property type="molecule type" value="Genomic_DNA"/>
</dbReference>
<keyword evidence="1" id="KW-0732">Signal</keyword>
<reference evidence="3 4" key="1">
    <citation type="submission" date="2018-06" db="EMBL/GenBank/DDBJ databases">
        <title>Genomic Encyclopedia of Archaeal and Bacterial Type Strains, Phase II (KMG-II): from individual species to whole genera.</title>
        <authorList>
            <person name="Goeker M."/>
        </authorList>
    </citation>
    <scope>NUCLEOTIDE SEQUENCE [LARGE SCALE GENOMIC DNA]</scope>
    <source>
        <strain evidence="3 4">DSM 22009</strain>
    </source>
</reference>
<gene>
    <name evidence="3" type="ORF">LX81_01507</name>
</gene>
<keyword evidence="4" id="KW-1185">Reference proteome</keyword>
<organism evidence="3 4">
    <name type="scientific">Palleronia aestuarii</name>
    <dbReference type="NCBI Taxonomy" id="568105"/>
    <lineage>
        <taxon>Bacteria</taxon>
        <taxon>Pseudomonadati</taxon>
        <taxon>Pseudomonadota</taxon>
        <taxon>Alphaproteobacteria</taxon>
        <taxon>Rhodobacterales</taxon>
        <taxon>Roseobacteraceae</taxon>
        <taxon>Palleronia</taxon>
    </lineage>
</organism>
<evidence type="ECO:0000259" key="2">
    <source>
        <dbReference type="Pfam" id="PF03886"/>
    </source>
</evidence>
<feature type="domain" description="ABC-type transport auxiliary lipoprotein component" evidence="2">
    <location>
        <begin position="23"/>
        <end position="180"/>
    </location>
</feature>
<feature type="signal peptide" evidence="1">
    <location>
        <begin position="1"/>
        <end position="19"/>
    </location>
</feature>
<feature type="chain" id="PRO_5016142171" description="ABC-type transport auxiliary lipoprotein component domain-containing protein" evidence="1">
    <location>
        <begin position="20"/>
        <end position="184"/>
    </location>
</feature>
<evidence type="ECO:0000313" key="4">
    <source>
        <dbReference type="Proteomes" id="UP000248916"/>
    </source>
</evidence>
<dbReference type="OrthoDB" id="7858211at2"/>
<dbReference type="SUPFAM" id="SSF159594">
    <property type="entry name" value="XCC0632-like"/>
    <property type="match status" value="1"/>
</dbReference>
<accession>A0A2W7NC81</accession>
<dbReference type="RefSeq" id="WP_111536660.1">
    <property type="nucleotide sequence ID" value="NZ_QKZL01000004.1"/>
</dbReference>
<dbReference type="InterPro" id="IPR005586">
    <property type="entry name" value="ABC_trans_aux"/>
</dbReference>
<evidence type="ECO:0000256" key="1">
    <source>
        <dbReference type="SAM" id="SignalP"/>
    </source>
</evidence>